<name>A0ABV3Y675_9ACTN</name>
<feature type="transmembrane region" description="Helical" evidence="1">
    <location>
        <begin position="74"/>
        <end position="94"/>
    </location>
</feature>
<feature type="transmembrane region" description="Helical" evidence="1">
    <location>
        <begin position="191"/>
        <end position="212"/>
    </location>
</feature>
<gene>
    <name evidence="2" type="ORF">AB6A68_11420</name>
</gene>
<reference evidence="2 3" key="1">
    <citation type="submission" date="2024-07" db="EMBL/GenBank/DDBJ databases">
        <title>Draft Genome Sequence of Ferrimicrobium acidiphilum Strain YE2023, Isolated from a Pulp of Bioleach Reactor.</title>
        <authorList>
            <person name="Elkina Y.A."/>
            <person name="Bulaeva A.G."/>
            <person name="Beletsky A.V."/>
            <person name="Mardanov A.V."/>
        </authorList>
    </citation>
    <scope>NUCLEOTIDE SEQUENCE [LARGE SCALE GENOMIC DNA]</scope>
    <source>
        <strain evidence="2 3">YE2023</strain>
    </source>
</reference>
<feature type="transmembrane region" description="Helical" evidence="1">
    <location>
        <begin position="31"/>
        <end position="54"/>
    </location>
</feature>
<keyword evidence="1" id="KW-0472">Membrane</keyword>
<sequence>MSLATANEQRQSFMGLLSSEWIKIRSVRSTVFTLIVTAILTIGISSLGAFAIAANWSHVSAARRLTFDPTSRSLSGVLLGQLALGVLGILVFTAEVATGTLSATFTAVSSRTKVLLAKITVFAIVAVVVAEIVSFASFFAGQALLSGTTPTATLSGTNVLRAVAGTGLYMAILALFALGLGVIVRHTAGAITTFVALVLVLPLLVTALPTSLSNDINRYLPFTIGQTMMSVHSQPNTFGAWAGLGILAIYTVIIFVIANWRLTSRDA</sequence>
<dbReference type="PANTHER" id="PTHR37305:SF1">
    <property type="entry name" value="MEMBRANE PROTEIN"/>
    <property type="match status" value="1"/>
</dbReference>
<keyword evidence="3" id="KW-1185">Reference proteome</keyword>
<evidence type="ECO:0000313" key="2">
    <source>
        <dbReference type="EMBL" id="MEX6430436.1"/>
    </source>
</evidence>
<evidence type="ECO:0000256" key="1">
    <source>
        <dbReference type="SAM" id="Phobius"/>
    </source>
</evidence>
<keyword evidence="1" id="KW-0812">Transmembrane</keyword>
<dbReference type="RefSeq" id="WP_298382091.1">
    <property type="nucleotide sequence ID" value="NZ_JBFSHR010000053.1"/>
</dbReference>
<feature type="transmembrane region" description="Helical" evidence="1">
    <location>
        <begin position="238"/>
        <end position="260"/>
    </location>
</feature>
<dbReference type="PANTHER" id="PTHR37305">
    <property type="entry name" value="INTEGRAL MEMBRANE PROTEIN-RELATED"/>
    <property type="match status" value="1"/>
</dbReference>
<accession>A0ABV3Y675</accession>
<dbReference type="EMBL" id="JBFSHR010000053">
    <property type="protein sequence ID" value="MEX6430436.1"/>
    <property type="molecule type" value="Genomic_DNA"/>
</dbReference>
<dbReference type="Pfam" id="PF12730">
    <property type="entry name" value="ABC2_membrane_4"/>
    <property type="match status" value="1"/>
</dbReference>
<proteinExistence type="predicted"/>
<dbReference type="Proteomes" id="UP001560267">
    <property type="component" value="Unassembled WGS sequence"/>
</dbReference>
<organism evidence="2 3">
    <name type="scientific">Ferrimicrobium acidiphilum</name>
    <dbReference type="NCBI Taxonomy" id="121039"/>
    <lineage>
        <taxon>Bacteria</taxon>
        <taxon>Bacillati</taxon>
        <taxon>Actinomycetota</taxon>
        <taxon>Acidimicrobiia</taxon>
        <taxon>Acidimicrobiales</taxon>
        <taxon>Acidimicrobiaceae</taxon>
        <taxon>Ferrimicrobium</taxon>
    </lineage>
</organism>
<feature type="transmembrane region" description="Helical" evidence="1">
    <location>
        <begin position="115"/>
        <end position="139"/>
    </location>
</feature>
<comment type="caution">
    <text evidence="2">The sequence shown here is derived from an EMBL/GenBank/DDBJ whole genome shotgun (WGS) entry which is preliminary data.</text>
</comment>
<feature type="transmembrane region" description="Helical" evidence="1">
    <location>
        <begin position="159"/>
        <end position="184"/>
    </location>
</feature>
<evidence type="ECO:0000313" key="3">
    <source>
        <dbReference type="Proteomes" id="UP001560267"/>
    </source>
</evidence>
<keyword evidence="1" id="KW-1133">Transmembrane helix</keyword>
<protein>
    <submittedName>
        <fullName evidence="2">ABC transporter permease</fullName>
    </submittedName>
</protein>